<dbReference type="InterPro" id="IPR029068">
    <property type="entry name" value="Glyas_Bleomycin-R_OHBP_Dase"/>
</dbReference>
<name>A0ABU1F7J2_9RHOB</name>
<dbReference type="SUPFAM" id="SSF54593">
    <property type="entry name" value="Glyoxalase/Bleomycin resistance protein/Dihydroxybiphenyl dioxygenase"/>
    <property type="match status" value="1"/>
</dbReference>
<evidence type="ECO:0000259" key="1">
    <source>
        <dbReference type="Pfam" id="PF13468"/>
    </source>
</evidence>
<comment type="caution">
    <text evidence="2">The sequence shown here is derived from an EMBL/GenBank/DDBJ whole genome shotgun (WGS) entry which is preliminary data.</text>
</comment>
<proteinExistence type="predicted"/>
<evidence type="ECO:0000313" key="3">
    <source>
        <dbReference type="Proteomes" id="UP001247754"/>
    </source>
</evidence>
<dbReference type="Pfam" id="PF13468">
    <property type="entry name" value="Glyoxalase_3"/>
    <property type="match status" value="1"/>
</dbReference>
<accession>A0ABU1F7J2</accession>
<sequence length="305" mass="31853">MSEALPTARDALWPDHIAHSAADLDAAAARLEQLGFTLAPRSKQLAPNAEGVLAETGMANHCIMLPGRGYLEISGALFDGSAQVAAFREQLARHVGLHLLALGSPDPVYQAERLNGAGFSPASNMNYQRMVPTEAGEELARFTLAISPRDKMPEARLIMVRHETPDLLWQDRWLTHANGAEALEDVVFVVPDPADSAARIGAFTGVAPVAAGAGRVLELAAGRIVLLPAVAAAPVLTDLPPLPAIAGYVLRVRDAAATAATLARRVGGTGLVRGEGWVSVAGGPALGGTIVFAETGAGLPWPRLR</sequence>
<dbReference type="EMBL" id="JAVKPH010000007">
    <property type="protein sequence ID" value="MDR5652573.1"/>
    <property type="molecule type" value="Genomic_DNA"/>
</dbReference>
<feature type="domain" description="Glyoxalase-like" evidence="1">
    <location>
        <begin position="15"/>
        <end position="199"/>
    </location>
</feature>
<dbReference type="RefSeq" id="WP_310456822.1">
    <property type="nucleotide sequence ID" value="NZ_JAVKPH010000007.1"/>
</dbReference>
<gene>
    <name evidence="2" type="ORF">RGD00_08160</name>
</gene>
<dbReference type="Proteomes" id="UP001247754">
    <property type="component" value="Unassembled WGS sequence"/>
</dbReference>
<dbReference type="InterPro" id="IPR025870">
    <property type="entry name" value="Glyoxalase-like_dom"/>
</dbReference>
<dbReference type="Gene3D" id="3.10.180.10">
    <property type="entry name" value="2,3-Dihydroxybiphenyl 1,2-Dioxygenase, domain 1"/>
    <property type="match status" value="1"/>
</dbReference>
<evidence type="ECO:0000313" key="2">
    <source>
        <dbReference type="EMBL" id="MDR5652573.1"/>
    </source>
</evidence>
<reference evidence="2 3" key="1">
    <citation type="submission" date="2023-09" db="EMBL/GenBank/DDBJ databases">
        <title>Xinfangfangia sedmenti sp. nov., isolated the sedment.</title>
        <authorList>
            <person name="Xu L."/>
        </authorList>
    </citation>
    <scope>NUCLEOTIDE SEQUENCE [LARGE SCALE GENOMIC DNA]</scope>
    <source>
        <strain evidence="2 3">LG-4</strain>
    </source>
</reference>
<protein>
    <submittedName>
        <fullName evidence="2">VOC family protein</fullName>
    </submittedName>
</protein>
<keyword evidence="3" id="KW-1185">Reference proteome</keyword>
<organism evidence="2 3">
    <name type="scientific">Ruixingdingia sedimenti</name>
    <dbReference type="NCBI Taxonomy" id="3073604"/>
    <lineage>
        <taxon>Bacteria</taxon>
        <taxon>Pseudomonadati</taxon>
        <taxon>Pseudomonadota</taxon>
        <taxon>Alphaproteobacteria</taxon>
        <taxon>Rhodobacterales</taxon>
        <taxon>Paracoccaceae</taxon>
        <taxon>Ruixingdingia</taxon>
    </lineage>
</organism>